<keyword evidence="4" id="KW-1185">Reference proteome</keyword>
<gene>
    <name evidence="3" type="ORF">FDK13_27155</name>
</gene>
<feature type="compositionally biased region" description="Basic and acidic residues" evidence="1">
    <location>
        <begin position="267"/>
        <end position="282"/>
    </location>
</feature>
<dbReference type="AlphaFoldDB" id="A0A4U6CXQ9"/>
<dbReference type="EMBL" id="SZVO01000015">
    <property type="protein sequence ID" value="TKT88625.1"/>
    <property type="molecule type" value="Genomic_DNA"/>
</dbReference>
<protein>
    <submittedName>
        <fullName evidence="3">Relaxase</fullName>
    </submittedName>
</protein>
<evidence type="ECO:0000259" key="2">
    <source>
        <dbReference type="Pfam" id="PF03432"/>
    </source>
</evidence>
<comment type="caution">
    <text evidence="3">The sequence shown here is derived from an EMBL/GenBank/DDBJ whole genome shotgun (WGS) entry which is preliminary data.</text>
</comment>
<reference evidence="3 4" key="1">
    <citation type="submission" date="2019-05" db="EMBL/GenBank/DDBJ databases">
        <title>Dyadobacter AR-3-8 sp. nov., isolated from arctic soil.</title>
        <authorList>
            <person name="Chaudhary D.K."/>
        </authorList>
    </citation>
    <scope>NUCLEOTIDE SEQUENCE [LARGE SCALE GENOMIC DNA]</scope>
    <source>
        <strain evidence="3 4">AR-3-8</strain>
    </source>
</reference>
<dbReference type="Pfam" id="PF03432">
    <property type="entry name" value="Relaxase"/>
    <property type="match status" value="1"/>
</dbReference>
<evidence type="ECO:0000313" key="4">
    <source>
        <dbReference type="Proteomes" id="UP000304900"/>
    </source>
</evidence>
<sequence length="282" mass="32782">MIGNVNLGNYPKELLYYCYYDKLLTPEQRKQLGPEDVRGEILYIQNLSLEKLPDGRYNMDSLTRQFLGNWDKNRKLNKFVWHQSFSFPPGEKPTVEQIRELATAFAKDFGFENNQLIVFRHLDKPHEHIHVAANRINYNGKNTADHFNNYARTGKFCRKMELKLGLQITPEMYLTDPERKEQHRANKAIQTLKDLIDQRLPIVSSLQELKEKLNEQGYKTYLGRGIAFVNTKNGTKIKGSEIGRAYSMVHLEKRIGQQMEVGMKQTSGEEAKREKKPGLKFG</sequence>
<organism evidence="3 4">
    <name type="scientific">Dyadobacter frigoris</name>
    <dbReference type="NCBI Taxonomy" id="2576211"/>
    <lineage>
        <taxon>Bacteria</taxon>
        <taxon>Pseudomonadati</taxon>
        <taxon>Bacteroidota</taxon>
        <taxon>Cytophagia</taxon>
        <taxon>Cytophagales</taxon>
        <taxon>Spirosomataceae</taxon>
        <taxon>Dyadobacter</taxon>
    </lineage>
</organism>
<dbReference type="RefSeq" id="WP_137343162.1">
    <property type="nucleotide sequence ID" value="NZ_SZVO01000015.1"/>
</dbReference>
<dbReference type="Proteomes" id="UP000304900">
    <property type="component" value="Unassembled WGS sequence"/>
</dbReference>
<evidence type="ECO:0000256" key="1">
    <source>
        <dbReference type="SAM" id="MobiDB-lite"/>
    </source>
</evidence>
<evidence type="ECO:0000313" key="3">
    <source>
        <dbReference type="EMBL" id="TKT88625.1"/>
    </source>
</evidence>
<feature type="domain" description="MobA/VirD2-like nuclease" evidence="2">
    <location>
        <begin position="57"/>
        <end position="166"/>
    </location>
</feature>
<dbReference type="InterPro" id="IPR005094">
    <property type="entry name" value="Endonuclease_MobA/VirD2"/>
</dbReference>
<accession>A0A4U6CXQ9</accession>
<dbReference type="OrthoDB" id="915634at2"/>
<name>A0A4U6CXQ9_9BACT</name>
<proteinExistence type="predicted"/>
<feature type="region of interest" description="Disordered" evidence="1">
    <location>
        <begin position="262"/>
        <end position="282"/>
    </location>
</feature>